<dbReference type="EMBL" id="JAZDWU010000002">
    <property type="protein sequence ID" value="KAL0012474.1"/>
    <property type="molecule type" value="Genomic_DNA"/>
</dbReference>
<accession>A0AAW2DSQ1</accession>
<sequence>MGKDCGSNIGKSDELISPKPTSDEDNCNTNKNLEFNEIDMACPELMKGLKFGDVATFRAAVREANLIKGKDLRFVKNNKDKVIVRCKAEGCKYRVYGSQVTDEMTFQIKTLNPTHTCTRAYKNSACTSRWISKRYM</sequence>
<proteinExistence type="predicted"/>
<dbReference type="AlphaFoldDB" id="A0AAW2DSQ1"/>
<feature type="domain" description="Transposase MuDR plant" evidence="2">
    <location>
        <begin position="46"/>
        <end position="108"/>
    </location>
</feature>
<evidence type="ECO:0000256" key="1">
    <source>
        <dbReference type="SAM" id="MobiDB-lite"/>
    </source>
</evidence>
<keyword evidence="4" id="KW-1185">Reference proteome</keyword>
<dbReference type="Proteomes" id="UP001459277">
    <property type="component" value="Unassembled WGS sequence"/>
</dbReference>
<evidence type="ECO:0000259" key="2">
    <source>
        <dbReference type="Pfam" id="PF03108"/>
    </source>
</evidence>
<evidence type="ECO:0000313" key="3">
    <source>
        <dbReference type="EMBL" id="KAL0012474.1"/>
    </source>
</evidence>
<organism evidence="3 4">
    <name type="scientific">Lithocarpus litseifolius</name>
    <dbReference type="NCBI Taxonomy" id="425828"/>
    <lineage>
        <taxon>Eukaryota</taxon>
        <taxon>Viridiplantae</taxon>
        <taxon>Streptophyta</taxon>
        <taxon>Embryophyta</taxon>
        <taxon>Tracheophyta</taxon>
        <taxon>Spermatophyta</taxon>
        <taxon>Magnoliopsida</taxon>
        <taxon>eudicotyledons</taxon>
        <taxon>Gunneridae</taxon>
        <taxon>Pentapetalae</taxon>
        <taxon>rosids</taxon>
        <taxon>fabids</taxon>
        <taxon>Fagales</taxon>
        <taxon>Fagaceae</taxon>
        <taxon>Lithocarpus</taxon>
    </lineage>
</organism>
<dbReference type="InterPro" id="IPR004332">
    <property type="entry name" value="Transposase_MuDR"/>
</dbReference>
<protein>
    <recommendedName>
        <fullName evidence="2">Transposase MuDR plant domain-containing protein</fullName>
    </recommendedName>
</protein>
<dbReference type="PANTHER" id="PTHR31973:SF187">
    <property type="entry name" value="MUTATOR TRANSPOSASE MUDRA PROTEIN"/>
    <property type="match status" value="1"/>
</dbReference>
<dbReference type="PANTHER" id="PTHR31973">
    <property type="entry name" value="POLYPROTEIN, PUTATIVE-RELATED"/>
    <property type="match status" value="1"/>
</dbReference>
<evidence type="ECO:0000313" key="4">
    <source>
        <dbReference type="Proteomes" id="UP001459277"/>
    </source>
</evidence>
<feature type="region of interest" description="Disordered" evidence="1">
    <location>
        <begin position="1"/>
        <end position="28"/>
    </location>
</feature>
<reference evidence="3 4" key="1">
    <citation type="submission" date="2024-01" db="EMBL/GenBank/DDBJ databases">
        <title>A telomere-to-telomere, gap-free genome of sweet tea (Lithocarpus litseifolius).</title>
        <authorList>
            <person name="Zhou J."/>
        </authorList>
    </citation>
    <scope>NUCLEOTIDE SEQUENCE [LARGE SCALE GENOMIC DNA]</scope>
    <source>
        <strain evidence="3">Zhou-2022a</strain>
        <tissue evidence="3">Leaf</tissue>
    </source>
</reference>
<gene>
    <name evidence="3" type="ORF">SO802_007582</name>
</gene>
<name>A0AAW2DSQ1_9ROSI</name>
<dbReference type="Pfam" id="PF03108">
    <property type="entry name" value="DBD_Tnp_Mut"/>
    <property type="match status" value="1"/>
</dbReference>
<comment type="caution">
    <text evidence="3">The sequence shown here is derived from an EMBL/GenBank/DDBJ whole genome shotgun (WGS) entry which is preliminary data.</text>
</comment>